<feature type="binding site" evidence="7">
    <location>
        <position position="125"/>
    </location>
    <ligand>
        <name>FMN</name>
        <dbReference type="ChEBI" id="CHEBI:58210"/>
    </ligand>
</feature>
<dbReference type="Gene3D" id="3.40.50.1950">
    <property type="entry name" value="Flavin prenyltransferase-like"/>
    <property type="match status" value="1"/>
</dbReference>
<dbReference type="AlphaFoldDB" id="A0A7X0DMK8"/>
<accession>A0A7X0DMK8</accession>
<protein>
    <recommendedName>
        <fullName evidence="7">Flavin prenyltransferase UbiX</fullName>
        <ecNumber evidence="7">2.5.1.129</ecNumber>
    </recommendedName>
</protein>
<dbReference type="FunFam" id="3.40.50.1950:FF:000001">
    <property type="entry name" value="Flavin prenyltransferase UbiX"/>
    <property type="match status" value="1"/>
</dbReference>
<evidence type="ECO:0000256" key="3">
    <source>
        <dbReference type="ARBA" id="ARBA00022643"/>
    </source>
</evidence>
<dbReference type="NCBIfam" id="TIGR00421">
    <property type="entry name" value="ubiX_pad"/>
    <property type="match status" value="1"/>
</dbReference>
<comment type="similarity">
    <text evidence="6 7">Belongs to the UbiX/PAD1 family.</text>
</comment>
<keyword evidence="4 7" id="KW-0808">Transferase</keyword>
<reference evidence="9 10" key="1">
    <citation type="submission" date="2020-08" db="EMBL/GenBank/DDBJ databases">
        <title>Genomic Encyclopedia of Type Strains, Phase IV (KMG-IV): sequencing the most valuable type-strain genomes for metagenomic binning, comparative biology and taxonomic classification.</title>
        <authorList>
            <person name="Goeker M."/>
        </authorList>
    </citation>
    <scope>NUCLEOTIDE SEQUENCE [LARGE SCALE GENOMIC DNA]</scope>
    <source>
        <strain evidence="9 10">DSM 11590</strain>
    </source>
</reference>
<organism evidence="9 10">
    <name type="scientific">Novispirillum itersonii</name>
    <name type="common">Aquaspirillum itersonii</name>
    <dbReference type="NCBI Taxonomy" id="189"/>
    <lineage>
        <taxon>Bacteria</taxon>
        <taxon>Pseudomonadati</taxon>
        <taxon>Pseudomonadota</taxon>
        <taxon>Alphaproteobacteria</taxon>
        <taxon>Rhodospirillales</taxon>
        <taxon>Novispirillaceae</taxon>
        <taxon>Novispirillum</taxon>
    </lineage>
</organism>
<dbReference type="PANTHER" id="PTHR43374:SF1">
    <property type="entry name" value="FLAVIN PRENYLTRANSFERASE PAD1, MITOCHONDRIAL"/>
    <property type="match status" value="1"/>
</dbReference>
<feature type="binding site" evidence="7">
    <location>
        <position position="39"/>
    </location>
    <ligand>
        <name>FMN</name>
        <dbReference type="ChEBI" id="CHEBI:58210"/>
    </ligand>
</feature>
<dbReference type="PANTHER" id="PTHR43374">
    <property type="entry name" value="FLAVIN PRENYLTRANSFERASE"/>
    <property type="match status" value="1"/>
</dbReference>
<evidence type="ECO:0000256" key="2">
    <source>
        <dbReference type="ARBA" id="ARBA00022630"/>
    </source>
</evidence>
<evidence type="ECO:0000256" key="1">
    <source>
        <dbReference type="ARBA" id="ARBA00022602"/>
    </source>
</evidence>
<keyword evidence="9" id="KW-0456">Lyase</keyword>
<dbReference type="GO" id="GO:0106141">
    <property type="term" value="F:flavin prenyltransferase activity"/>
    <property type="evidence" value="ECO:0007669"/>
    <property type="project" value="UniProtKB-EC"/>
</dbReference>
<feature type="binding site" evidence="7">
    <location>
        <position position="155"/>
    </location>
    <ligand>
        <name>dimethylallyl phosphate</name>
        <dbReference type="ChEBI" id="CHEBI:88052"/>
    </ligand>
</feature>
<sequence>MSAPKRLVVGISGATGVVYGIRILQVLRGLGIESHLVMTKTAEITLAYESDLKVSDVHALADVVHRVEDLAAPPSSGSFRTMGMIVAPCSVRALAEIATGTGANLLTRAADVTLKERRRLVLMVRETPLHLGHLRNMTAVTEMGGVIAPPAPAFYTRPKSLDEVVDQGIGRVLDLFDIDTDAFPRWGEDCGPNRR</sequence>
<evidence type="ECO:0000256" key="5">
    <source>
        <dbReference type="ARBA" id="ARBA00050612"/>
    </source>
</evidence>
<gene>
    <name evidence="7" type="primary">ubiX</name>
    <name evidence="9" type="ORF">FHS48_002591</name>
</gene>
<dbReference type="NCBIfam" id="NF004685">
    <property type="entry name" value="PRK06029.1"/>
    <property type="match status" value="1"/>
</dbReference>
<dbReference type="HAMAP" id="MF_01984">
    <property type="entry name" value="ubiX_pad"/>
    <property type="match status" value="1"/>
</dbReference>
<feature type="domain" description="Flavoprotein" evidence="8">
    <location>
        <begin position="5"/>
        <end position="173"/>
    </location>
</feature>
<dbReference type="InterPro" id="IPR003382">
    <property type="entry name" value="Flavoprotein"/>
</dbReference>
<evidence type="ECO:0000256" key="4">
    <source>
        <dbReference type="ARBA" id="ARBA00022679"/>
    </source>
</evidence>
<dbReference type="Pfam" id="PF02441">
    <property type="entry name" value="Flavoprotein"/>
    <property type="match status" value="1"/>
</dbReference>
<keyword evidence="10" id="KW-1185">Reference proteome</keyword>
<keyword evidence="1 7" id="KW-0637">Prenyltransferase</keyword>
<keyword evidence="3 7" id="KW-0288">FMN</keyword>
<dbReference type="GO" id="GO:0016831">
    <property type="term" value="F:carboxy-lyase activity"/>
    <property type="evidence" value="ECO:0007669"/>
    <property type="project" value="TreeGrafter"/>
</dbReference>
<evidence type="ECO:0000256" key="7">
    <source>
        <dbReference type="HAMAP-Rule" id="MF_01984"/>
    </source>
</evidence>
<evidence type="ECO:0000313" key="9">
    <source>
        <dbReference type="EMBL" id="MBB6211156.1"/>
    </source>
</evidence>
<dbReference type="RefSeq" id="WP_184263971.1">
    <property type="nucleotide sequence ID" value="NZ_JACIIX010000009.1"/>
</dbReference>
<feature type="binding site" evidence="7">
    <location>
        <begin position="13"/>
        <end position="15"/>
    </location>
    <ligand>
        <name>FMN</name>
        <dbReference type="ChEBI" id="CHEBI:58210"/>
    </ligand>
</feature>
<proteinExistence type="inferred from homology"/>
<comment type="catalytic activity">
    <reaction evidence="5 7">
        <text>dimethylallyl phosphate + FMNH2 = prenylated FMNH2 + phosphate</text>
        <dbReference type="Rhea" id="RHEA:37743"/>
        <dbReference type="ChEBI" id="CHEBI:43474"/>
        <dbReference type="ChEBI" id="CHEBI:57618"/>
        <dbReference type="ChEBI" id="CHEBI:87467"/>
        <dbReference type="ChEBI" id="CHEBI:88052"/>
        <dbReference type="EC" id="2.5.1.129"/>
    </reaction>
</comment>
<dbReference type="SUPFAM" id="SSF52507">
    <property type="entry name" value="Homo-oligomeric flavin-containing Cys decarboxylases, HFCD"/>
    <property type="match status" value="1"/>
</dbReference>
<dbReference type="InterPro" id="IPR004507">
    <property type="entry name" value="UbiX-like"/>
</dbReference>
<dbReference type="EMBL" id="JACIIX010000009">
    <property type="protein sequence ID" value="MBB6211156.1"/>
    <property type="molecule type" value="Genomic_DNA"/>
</dbReference>
<comment type="caution">
    <text evidence="7">Lacks conserved residue(s) required for the propagation of feature annotation.</text>
</comment>
<dbReference type="Proteomes" id="UP000544872">
    <property type="component" value="Unassembled WGS sequence"/>
</dbReference>
<comment type="caution">
    <text evidence="9">The sequence shown here is derived from an EMBL/GenBank/DDBJ whole genome shotgun (WGS) entry which is preliminary data.</text>
</comment>
<feature type="binding site" evidence="7">
    <location>
        <position position="171"/>
    </location>
    <ligand>
        <name>dimethylallyl phosphate</name>
        <dbReference type="ChEBI" id="CHEBI:88052"/>
    </ligand>
</feature>
<dbReference type="InterPro" id="IPR036551">
    <property type="entry name" value="Flavin_trans-like"/>
</dbReference>
<evidence type="ECO:0000259" key="8">
    <source>
        <dbReference type="Pfam" id="PF02441"/>
    </source>
</evidence>
<comment type="function">
    <text evidence="7">Flavin prenyltransferase that catalyzes the synthesis of the prenylated FMN cofactor (prenyl-FMN) for 4-hydroxy-3-polyprenylbenzoic acid decarboxylase UbiD. The prenyltransferase is metal-independent and links a dimethylallyl moiety from dimethylallyl monophosphate (DMAP) to the flavin N5 and C6 atoms of FMN.</text>
</comment>
<dbReference type="EC" id="2.5.1.129" evidence="7"/>
<keyword evidence="2 7" id="KW-0285">Flavoprotein</keyword>
<evidence type="ECO:0000313" key="10">
    <source>
        <dbReference type="Proteomes" id="UP000544872"/>
    </source>
</evidence>
<evidence type="ECO:0000256" key="6">
    <source>
        <dbReference type="ARBA" id="ARBA00060793"/>
    </source>
</evidence>
<name>A0A7X0DMK8_NOVIT</name>